<dbReference type="EMBL" id="BTCL01000016">
    <property type="protein sequence ID" value="GMK46991.1"/>
    <property type="molecule type" value="Genomic_DNA"/>
</dbReference>
<dbReference type="Pfam" id="PF00672">
    <property type="entry name" value="HAMP"/>
    <property type="match status" value="1"/>
</dbReference>
<organism evidence="17 18">
    <name type="scientific">Paenibacillus glycanilyticus</name>
    <dbReference type="NCBI Taxonomy" id="126569"/>
    <lineage>
        <taxon>Bacteria</taxon>
        <taxon>Bacillati</taxon>
        <taxon>Bacillota</taxon>
        <taxon>Bacilli</taxon>
        <taxon>Bacillales</taxon>
        <taxon>Paenibacillaceae</taxon>
        <taxon>Paenibacillus</taxon>
    </lineage>
</organism>
<keyword evidence="5" id="KW-0597">Phosphoprotein</keyword>
<evidence type="ECO:0000256" key="13">
    <source>
        <dbReference type="ARBA" id="ARBA00023136"/>
    </source>
</evidence>
<keyword evidence="7 14" id="KW-0812">Transmembrane</keyword>
<comment type="subcellular location">
    <subcellularLocation>
        <location evidence="2">Cell membrane</location>
        <topology evidence="2">Multi-pass membrane protein</topology>
    </subcellularLocation>
</comment>
<comment type="catalytic activity">
    <reaction evidence="1">
        <text>ATP + protein L-histidine = ADP + protein N-phospho-L-histidine.</text>
        <dbReference type="EC" id="2.7.13.3"/>
    </reaction>
</comment>
<feature type="domain" description="Histidine kinase" evidence="15">
    <location>
        <begin position="149"/>
        <end position="367"/>
    </location>
</feature>
<proteinExistence type="predicted"/>
<dbReference type="SMART" id="SM00387">
    <property type="entry name" value="HATPase_c"/>
    <property type="match status" value="1"/>
</dbReference>
<evidence type="ECO:0000313" key="18">
    <source>
        <dbReference type="Proteomes" id="UP001285921"/>
    </source>
</evidence>
<dbReference type="SUPFAM" id="SSF158472">
    <property type="entry name" value="HAMP domain-like"/>
    <property type="match status" value="1"/>
</dbReference>
<keyword evidence="8" id="KW-0547">Nucleotide-binding</keyword>
<feature type="domain" description="HAMP" evidence="16">
    <location>
        <begin position="82"/>
        <end position="134"/>
    </location>
</feature>
<feature type="transmembrane region" description="Helical" evidence="14">
    <location>
        <begin position="57"/>
        <end position="80"/>
    </location>
</feature>
<evidence type="ECO:0000256" key="7">
    <source>
        <dbReference type="ARBA" id="ARBA00022692"/>
    </source>
</evidence>
<evidence type="ECO:0000313" key="17">
    <source>
        <dbReference type="EMBL" id="GMK46991.1"/>
    </source>
</evidence>
<keyword evidence="12" id="KW-0902">Two-component regulatory system</keyword>
<dbReference type="Pfam" id="PF02518">
    <property type="entry name" value="HATPase_c"/>
    <property type="match status" value="1"/>
</dbReference>
<dbReference type="SMART" id="SM00388">
    <property type="entry name" value="HisKA"/>
    <property type="match status" value="1"/>
</dbReference>
<dbReference type="PANTHER" id="PTHR45528">
    <property type="entry name" value="SENSOR HISTIDINE KINASE CPXA"/>
    <property type="match status" value="1"/>
</dbReference>
<dbReference type="InterPro" id="IPR050398">
    <property type="entry name" value="HssS/ArlS-like"/>
</dbReference>
<dbReference type="Proteomes" id="UP001285921">
    <property type="component" value="Unassembled WGS sequence"/>
</dbReference>
<evidence type="ECO:0000256" key="3">
    <source>
        <dbReference type="ARBA" id="ARBA00012438"/>
    </source>
</evidence>
<dbReference type="CDD" id="cd00075">
    <property type="entry name" value="HATPase"/>
    <property type="match status" value="1"/>
</dbReference>
<evidence type="ECO:0000256" key="5">
    <source>
        <dbReference type="ARBA" id="ARBA00022553"/>
    </source>
</evidence>
<dbReference type="Gene3D" id="3.30.565.10">
    <property type="entry name" value="Histidine kinase-like ATPase, C-terminal domain"/>
    <property type="match status" value="1"/>
</dbReference>
<dbReference type="PRINTS" id="PR00344">
    <property type="entry name" value="BCTRLSENSOR"/>
</dbReference>
<evidence type="ECO:0000259" key="15">
    <source>
        <dbReference type="PROSITE" id="PS50109"/>
    </source>
</evidence>
<evidence type="ECO:0000256" key="10">
    <source>
        <dbReference type="ARBA" id="ARBA00022840"/>
    </source>
</evidence>
<dbReference type="PROSITE" id="PS50109">
    <property type="entry name" value="HIS_KIN"/>
    <property type="match status" value="1"/>
</dbReference>
<dbReference type="RefSeq" id="WP_317981091.1">
    <property type="nucleotide sequence ID" value="NZ_BTCL01000016.1"/>
</dbReference>
<dbReference type="InterPro" id="IPR003661">
    <property type="entry name" value="HisK_dim/P_dom"/>
</dbReference>
<dbReference type="EC" id="2.7.13.3" evidence="3"/>
<evidence type="ECO:0000256" key="9">
    <source>
        <dbReference type="ARBA" id="ARBA00022777"/>
    </source>
</evidence>
<dbReference type="InterPro" id="IPR036097">
    <property type="entry name" value="HisK_dim/P_sf"/>
</dbReference>
<reference evidence="17 18" key="1">
    <citation type="submission" date="2023-05" db="EMBL/GenBank/DDBJ databases">
        <title>Draft genome of Paenibacillus sp. CCS26.</title>
        <authorList>
            <person name="Akita H."/>
            <person name="Shinto Y."/>
            <person name="Kimura Z."/>
        </authorList>
    </citation>
    <scope>NUCLEOTIDE SEQUENCE [LARGE SCALE GENOMIC DNA]</scope>
    <source>
        <strain evidence="17 18">CCS26</strain>
    </source>
</reference>
<protein>
    <recommendedName>
        <fullName evidence="3">histidine kinase</fullName>
        <ecNumber evidence="3">2.7.13.3</ecNumber>
    </recommendedName>
</protein>
<evidence type="ECO:0000256" key="6">
    <source>
        <dbReference type="ARBA" id="ARBA00022679"/>
    </source>
</evidence>
<name>A0ABQ6NPH9_9BACL</name>
<evidence type="ECO:0000256" key="4">
    <source>
        <dbReference type="ARBA" id="ARBA00022475"/>
    </source>
</evidence>
<dbReference type="InterPro" id="IPR005467">
    <property type="entry name" value="His_kinase_dom"/>
</dbReference>
<dbReference type="PROSITE" id="PS50885">
    <property type="entry name" value="HAMP"/>
    <property type="match status" value="1"/>
</dbReference>
<evidence type="ECO:0000259" key="16">
    <source>
        <dbReference type="PROSITE" id="PS50885"/>
    </source>
</evidence>
<keyword evidence="10" id="KW-0067">ATP-binding</keyword>
<dbReference type="Gene3D" id="6.10.340.10">
    <property type="match status" value="1"/>
</dbReference>
<accession>A0ABQ6NPH9</accession>
<evidence type="ECO:0000256" key="2">
    <source>
        <dbReference type="ARBA" id="ARBA00004651"/>
    </source>
</evidence>
<dbReference type="CDD" id="cd06225">
    <property type="entry name" value="HAMP"/>
    <property type="match status" value="1"/>
</dbReference>
<keyword evidence="9" id="KW-0418">Kinase</keyword>
<keyword evidence="6" id="KW-0808">Transferase</keyword>
<dbReference type="InterPro" id="IPR003660">
    <property type="entry name" value="HAMP_dom"/>
</dbReference>
<evidence type="ECO:0000256" key="14">
    <source>
        <dbReference type="SAM" id="Phobius"/>
    </source>
</evidence>
<keyword evidence="11 14" id="KW-1133">Transmembrane helix</keyword>
<keyword evidence="13 14" id="KW-0472">Membrane</keyword>
<evidence type="ECO:0000256" key="11">
    <source>
        <dbReference type="ARBA" id="ARBA00022989"/>
    </source>
</evidence>
<evidence type="ECO:0000256" key="8">
    <source>
        <dbReference type="ARBA" id="ARBA00022741"/>
    </source>
</evidence>
<gene>
    <name evidence="17" type="ORF">PghCCS26_41200</name>
</gene>
<dbReference type="CDD" id="cd00082">
    <property type="entry name" value="HisKA"/>
    <property type="match status" value="1"/>
</dbReference>
<sequence>MAIKWINKRFKIKRSVRYSFLGATFFTLLLSYLLSLYIIGLIGQLLDSITSKGKLEYIPILIFASLAVFIVIFLLTFYLLTKRMINYFSVLSEGLGFISRGNFEYRVPVRREDELGMLARNMNKMAEQLSSQKRKEKEAEESKMNLITGVSHDLRTPLTSMIGYLDLLRKRSYIDENEYNRFINNAFSKAQQLKKLIDDLFIYTRLTSGDMILTKQQADMRELVEQVLFEFIPIAEENHVIVRQHISIQEAAVHIDPEQVARILDNLLMNALKYSKPPKVIDVRLTSNEAFVYLTVANEGEPITKEQEIKLFDRFYKPESIDPNTHIQVGAGLGLAIARQLAEHQDGCLTLEYENGQYAFTLELPLA</sequence>
<dbReference type="InterPro" id="IPR003594">
    <property type="entry name" value="HATPase_dom"/>
</dbReference>
<dbReference type="SUPFAM" id="SSF47384">
    <property type="entry name" value="Homodimeric domain of signal transducing histidine kinase"/>
    <property type="match status" value="1"/>
</dbReference>
<dbReference type="InterPro" id="IPR004358">
    <property type="entry name" value="Sig_transdc_His_kin-like_C"/>
</dbReference>
<dbReference type="Pfam" id="PF00512">
    <property type="entry name" value="HisKA"/>
    <property type="match status" value="1"/>
</dbReference>
<dbReference type="PANTHER" id="PTHR45528:SF8">
    <property type="entry name" value="HISTIDINE KINASE"/>
    <property type="match status" value="1"/>
</dbReference>
<evidence type="ECO:0000256" key="12">
    <source>
        <dbReference type="ARBA" id="ARBA00023012"/>
    </source>
</evidence>
<keyword evidence="4" id="KW-1003">Cell membrane</keyword>
<evidence type="ECO:0000256" key="1">
    <source>
        <dbReference type="ARBA" id="ARBA00000085"/>
    </source>
</evidence>
<dbReference type="SMART" id="SM00304">
    <property type="entry name" value="HAMP"/>
    <property type="match status" value="1"/>
</dbReference>
<feature type="transmembrane region" description="Helical" evidence="14">
    <location>
        <begin position="20"/>
        <end position="45"/>
    </location>
</feature>
<dbReference type="Gene3D" id="1.10.287.130">
    <property type="match status" value="1"/>
</dbReference>
<dbReference type="SUPFAM" id="SSF55874">
    <property type="entry name" value="ATPase domain of HSP90 chaperone/DNA topoisomerase II/histidine kinase"/>
    <property type="match status" value="1"/>
</dbReference>
<dbReference type="InterPro" id="IPR036890">
    <property type="entry name" value="HATPase_C_sf"/>
</dbReference>
<keyword evidence="18" id="KW-1185">Reference proteome</keyword>
<comment type="caution">
    <text evidence="17">The sequence shown here is derived from an EMBL/GenBank/DDBJ whole genome shotgun (WGS) entry which is preliminary data.</text>
</comment>